<dbReference type="Pfam" id="PF02922">
    <property type="entry name" value="CBM_48"/>
    <property type="match status" value="1"/>
</dbReference>
<protein>
    <submittedName>
        <fullName evidence="2">Carbohydrate-binding module 48</fullName>
    </submittedName>
</protein>
<dbReference type="GO" id="GO:0004553">
    <property type="term" value="F:hydrolase activity, hydrolyzing O-glycosyl compounds"/>
    <property type="evidence" value="ECO:0007669"/>
    <property type="project" value="InterPro"/>
</dbReference>
<dbReference type="InterPro" id="IPR004193">
    <property type="entry name" value="Glyco_hydro_13_N"/>
</dbReference>
<evidence type="ECO:0000313" key="2">
    <source>
        <dbReference type="EMBL" id="GAP44509.1"/>
    </source>
</evidence>
<feature type="domain" description="Glycoside hydrolase family 13 N-terminal" evidence="1">
    <location>
        <begin position="27"/>
        <end position="75"/>
    </location>
</feature>
<evidence type="ECO:0000259" key="1">
    <source>
        <dbReference type="Pfam" id="PF02922"/>
    </source>
</evidence>
<dbReference type="OrthoDB" id="5451596at2"/>
<dbReference type="PATRIC" id="fig|1678841.3.peg.3014"/>
<dbReference type="AlphaFoldDB" id="A0A0S7BV79"/>
<dbReference type="GO" id="GO:0005975">
    <property type="term" value="P:carbohydrate metabolic process"/>
    <property type="evidence" value="ECO:0007669"/>
    <property type="project" value="InterPro"/>
</dbReference>
<dbReference type="Proteomes" id="UP000053091">
    <property type="component" value="Unassembled WGS sequence"/>
</dbReference>
<dbReference type="InterPro" id="IPR013783">
    <property type="entry name" value="Ig-like_fold"/>
</dbReference>
<dbReference type="SUPFAM" id="SSF81296">
    <property type="entry name" value="E set domains"/>
    <property type="match status" value="1"/>
</dbReference>
<organism evidence="2">
    <name type="scientific">Lentimicrobium saccharophilum</name>
    <dbReference type="NCBI Taxonomy" id="1678841"/>
    <lineage>
        <taxon>Bacteria</taxon>
        <taxon>Pseudomonadati</taxon>
        <taxon>Bacteroidota</taxon>
        <taxon>Bacteroidia</taxon>
        <taxon>Bacteroidales</taxon>
        <taxon>Lentimicrobiaceae</taxon>
        <taxon>Lentimicrobium</taxon>
    </lineage>
</organism>
<dbReference type="InterPro" id="IPR014756">
    <property type="entry name" value="Ig_E-set"/>
</dbReference>
<dbReference type="EMBL" id="DF968183">
    <property type="protein sequence ID" value="GAP44509.1"/>
    <property type="molecule type" value="Genomic_DNA"/>
</dbReference>
<dbReference type="RefSeq" id="WP_062043923.1">
    <property type="nucleotide sequence ID" value="NZ_DF968183.1"/>
</dbReference>
<name>A0A0S7BV79_9BACT</name>
<evidence type="ECO:0000313" key="3">
    <source>
        <dbReference type="Proteomes" id="UP000053091"/>
    </source>
</evidence>
<sequence length="102" mass="11674">MSIKKQFLKSKPVCKVSFKLQKEQVMHASRVNVVGDFNNWNENSDELKQLKDGSFSHTVELETGREYQFRYVADGSNWFNDDEADRFVSSGHGDARNGVLSL</sequence>
<gene>
    <name evidence="2" type="ORF">TBC1_12317</name>
</gene>
<accession>A0A0S7BV79</accession>
<dbReference type="Gene3D" id="2.60.40.10">
    <property type="entry name" value="Immunoglobulins"/>
    <property type="match status" value="1"/>
</dbReference>
<reference evidence="2" key="1">
    <citation type="journal article" date="2015" name="Genome Announc.">
        <title>Draft Genome Sequence of Bacteroidales Strain TBC1, a Novel Isolate from a Methanogenic Wastewater Treatment System.</title>
        <authorList>
            <person name="Tourlousse D.M."/>
            <person name="Matsuura N."/>
            <person name="Sun L."/>
            <person name="Toyonaga M."/>
            <person name="Kuroda K."/>
            <person name="Ohashi A."/>
            <person name="Cruz R."/>
            <person name="Yamaguchi T."/>
            <person name="Sekiguchi Y."/>
        </authorList>
    </citation>
    <scope>NUCLEOTIDE SEQUENCE [LARGE SCALE GENOMIC DNA]</scope>
    <source>
        <strain evidence="2">TBC1</strain>
    </source>
</reference>
<dbReference type="CDD" id="cd07184">
    <property type="entry name" value="E_set_Isoamylase_like_N"/>
    <property type="match status" value="1"/>
</dbReference>
<proteinExistence type="predicted"/>
<keyword evidence="3" id="KW-1185">Reference proteome</keyword>
<dbReference type="STRING" id="1678841.TBC1_12317"/>